<dbReference type="Gene3D" id="3.40.50.10090">
    <property type="match status" value="2"/>
</dbReference>
<dbReference type="RefSeq" id="WP_394847966.1">
    <property type="nucleotide sequence ID" value="NZ_CP089982.1"/>
</dbReference>
<accession>A0ABZ2KF78</accession>
<reference evidence="2 3" key="1">
    <citation type="submission" date="2021-12" db="EMBL/GenBank/DDBJ databases">
        <title>Discovery of the Pendulisporaceae a myxobacterial family with distinct sporulation behavior and unique specialized metabolism.</title>
        <authorList>
            <person name="Garcia R."/>
            <person name="Popoff A."/>
            <person name="Bader C.D."/>
            <person name="Loehr J."/>
            <person name="Walesch S."/>
            <person name="Walt C."/>
            <person name="Boldt J."/>
            <person name="Bunk B."/>
            <person name="Haeckl F.J.F.P.J."/>
            <person name="Gunesch A.P."/>
            <person name="Birkelbach J."/>
            <person name="Nuebel U."/>
            <person name="Pietschmann T."/>
            <person name="Bach T."/>
            <person name="Mueller R."/>
        </authorList>
    </citation>
    <scope>NUCLEOTIDE SEQUENCE [LARGE SCALE GENOMIC DNA]</scope>
    <source>
        <strain evidence="2 3">MSr12523</strain>
    </source>
</reference>
<protein>
    <submittedName>
        <fullName evidence="2">Uroporphyrinogen-III synthase</fullName>
    </submittedName>
</protein>
<dbReference type="PANTHER" id="PTHR40082">
    <property type="entry name" value="BLR5956 PROTEIN"/>
    <property type="match status" value="1"/>
</dbReference>
<gene>
    <name evidence="2" type="ORF">LZC95_10935</name>
</gene>
<dbReference type="InterPro" id="IPR036108">
    <property type="entry name" value="4pyrrol_syn_uPrphyn_synt_sf"/>
</dbReference>
<sequence>MGDTTALKGLRVALLEARRSSELADLVRRNGGVPHSVPAMRETPREPLDEVAAALDRFGSVSRPVAIFATGVGVEALFEMAEKLGRKADLETILRRAINVCRGPKPVAALKQFGMPVSVRAASPHTTRELLDAIESLDATEPLPLEAALVVHHGERSDVLVDTVKTKSPVVVELLLYAWELPEDTAPLAALVGEIIAGQVGAVAFTTQVQARHLFAMADEIGQREALVKALNESSVVVAVGPTCAETLRSLGTPPRVVPESPKMGPMLQSLARYLDGR</sequence>
<proteinExistence type="predicted"/>
<dbReference type="CDD" id="cd06578">
    <property type="entry name" value="HemD"/>
    <property type="match status" value="1"/>
</dbReference>
<dbReference type="SUPFAM" id="SSF69618">
    <property type="entry name" value="HemD-like"/>
    <property type="match status" value="1"/>
</dbReference>
<dbReference type="InterPro" id="IPR039793">
    <property type="entry name" value="UROS/Hem4"/>
</dbReference>
<evidence type="ECO:0000259" key="1">
    <source>
        <dbReference type="Pfam" id="PF02602"/>
    </source>
</evidence>
<dbReference type="Proteomes" id="UP001379533">
    <property type="component" value="Chromosome"/>
</dbReference>
<keyword evidence="3" id="KW-1185">Reference proteome</keyword>
<dbReference type="InterPro" id="IPR003754">
    <property type="entry name" value="4pyrrol_synth_uPrphyn_synth"/>
</dbReference>
<name>A0ABZ2KF78_9BACT</name>
<dbReference type="Pfam" id="PF02602">
    <property type="entry name" value="HEM4"/>
    <property type="match status" value="1"/>
</dbReference>
<organism evidence="2 3">
    <name type="scientific">Pendulispora brunnea</name>
    <dbReference type="NCBI Taxonomy" id="2905690"/>
    <lineage>
        <taxon>Bacteria</taxon>
        <taxon>Pseudomonadati</taxon>
        <taxon>Myxococcota</taxon>
        <taxon>Myxococcia</taxon>
        <taxon>Myxococcales</taxon>
        <taxon>Sorangiineae</taxon>
        <taxon>Pendulisporaceae</taxon>
        <taxon>Pendulispora</taxon>
    </lineage>
</organism>
<dbReference type="PANTHER" id="PTHR40082:SF1">
    <property type="entry name" value="BLR5956 PROTEIN"/>
    <property type="match status" value="1"/>
</dbReference>
<evidence type="ECO:0000313" key="2">
    <source>
        <dbReference type="EMBL" id="WXA97350.1"/>
    </source>
</evidence>
<evidence type="ECO:0000313" key="3">
    <source>
        <dbReference type="Proteomes" id="UP001379533"/>
    </source>
</evidence>
<feature type="domain" description="Tetrapyrrole biosynthesis uroporphyrinogen III synthase" evidence="1">
    <location>
        <begin position="21"/>
        <end position="269"/>
    </location>
</feature>
<dbReference type="EMBL" id="CP089982">
    <property type="protein sequence ID" value="WXA97350.1"/>
    <property type="molecule type" value="Genomic_DNA"/>
</dbReference>